<organism evidence="1 2">
    <name type="scientific">Natronorubrum bangense JCM 10635</name>
    <dbReference type="NCBI Taxonomy" id="1227500"/>
    <lineage>
        <taxon>Archaea</taxon>
        <taxon>Methanobacteriati</taxon>
        <taxon>Methanobacteriota</taxon>
        <taxon>Stenosarchaea group</taxon>
        <taxon>Halobacteria</taxon>
        <taxon>Halobacteriales</taxon>
        <taxon>Natrialbaceae</taxon>
        <taxon>Natronorubrum</taxon>
    </lineage>
</organism>
<accession>L9WBC7</accession>
<comment type="caution">
    <text evidence="1">The sequence shown here is derived from an EMBL/GenBank/DDBJ whole genome shotgun (WGS) entry which is preliminary data.</text>
</comment>
<dbReference type="eggNOG" id="arCOG00467">
    <property type="taxonomic scope" value="Archaea"/>
</dbReference>
<sequence>MLGILDRTKRNEGRGGGIYYEYEIDVPIDAALSTLENLHMSGELDLESLRQNAENQGLL</sequence>
<evidence type="ECO:0000313" key="2">
    <source>
        <dbReference type="Proteomes" id="UP000011690"/>
    </source>
</evidence>
<dbReference type="EMBL" id="AOHY01000047">
    <property type="protein sequence ID" value="ELY45603.1"/>
    <property type="molecule type" value="Genomic_DNA"/>
</dbReference>
<protein>
    <submittedName>
        <fullName evidence="1">Orc1/cdc6 family replication initiation protein</fullName>
    </submittedName>
</protein>
<dbReference type="AlphaFoldDB" id="L9WBC7"/>
<evidence type="ECO:0000313" key="1">
    <source>
        <dbReference type="EMBL" id="ELY45603.1"/>
    </source>
</evidence>
<keyword evidence="2" id="KW-1185">Reference proteome</keyword>
<dbReference type="PATRIC" id="fig|1227500.6.peg.3064"/>
<dbReference type="Proteomes" id="UP000011690">
    <property type="component" value="Unassembled WGS sequence"/>
</dbReference>
<dbReference type="InterPro" id="IPR036388">
    <property type="entry name" value="WH-like_DNA-bd_sf"/>
</dbReference>
<name>L9WBC7_9EURY</name>
<proteinExistence type="predicted"/>
<gene>
    <name evidence="1" type="ORF">C494_15168</name>
</gene>
<dbReference type="Gene3D" id="1.10.10.10">
    <property type="entry name" value="Winged helix-like DNA-binding domain superfamily/Winged helix DNA-binding domain"/>
    <property type="match status" value="1"/>
</dbReference>
<reference evidence="1 2" key="1">
    <citation type="journal article" date="2014" name="PLoS Genet.">
        <title>Phylogenetically driven sequencing of extremely halophilic archaea reveals strategies for static and dynamic osmo-response.</title>
        <authorList>
            <person name="Becker E.A."/>
            <person name="Seitzer P.M."/>
            <person name="Tritt A."/>
            <person name="Larsen D."/>
            <person name="Krusor M."/>
            <person name="Yao A.I."/>
            <person name="Wu D."/>
            <person name="Madern D."/>
            <person name="Eisen J.A."/>
            <person name="Darling A.E."/>
            <person name="Facciotti M.T."/>
        </authorList>
    </citation>
    <scope>NUCLEOTIDE SEQUENCE [LARGE SCALE GENOMIC DNA]</scope>
    <source>
        <strain evidence="1 2">JCM 10635</strain>
    </source>
</reference>